<feature type="domain" description="TOG" evidence="2">
    <location>
        <begin position="357"/>
        <end position="588"/>
    </location>
</feature>
<dbReference type="SUPFAM" id="SSF48371">
    <property type="entry name" value="ARM repeat"/>
    <property type="match status" value="1"/>
</dbReference>
<proteinExistence type="predicted"/>
<dbReference type="GO" id="GO:0008017">
    <property type="term" value="F:microtubule binding"/>
    <property type="evidence" value="ECO:0007669"/>
    <property type="project" value="TreeGrafter"/>
</dbReference>
<dbReference type="Gene3D" id="1.25.10.10">
    <property type="entry name" value="Leucine-rich Repeat Variant"/>
    <property type="match status" value="2"/>
</dbReference>
<dbReference type="Ensembl" id="ENSATET00000074513.1">
    <property type="protein sequence ID" value="ENSATEP00000078677.1"/>
    <property type="gene ID" value="ENSATEG00000005216.3"/>
</dbReference>
<dbReference type="InterPro" id="IPR034085">
    <property type="entry name" value="TOG"/>
</dbReference>
<dbReference type="AlphaFoldDB" id="A0AAQ6IVN9"/>
<evidence type="ECO:0000313" key="4">
    <source>
        <dbReference type="Proteomes" id="UP000265040"/>
    </source>
</evidence>
<dbReference type="InterPro" id="IPR011989">
    <property type="entry name" value="ARM-like"/>
</dbReference>
<evidence type="ECO:0000259" key="2">
    <source>
        <dbReference type="SMART" id="SM01349"/>
    </source>
</evidence>
<reference evidence="3" key="3">
    <citation type="submission" date="2025-09" db="UniProtKB">
        <authorList>
            <consortium name="Ensembl"/>
        </authorList>
    </citation>
    <scope>IDENTIFICATION</scope>
</reference>
<evidence type="ECO:0000313" key="3">
    <source>
        <dbReference type="Ensembl" id="ENSATEP00000078677.1"/>
    </source>
</evidence>
<feature type="region of interest" description="Disordered" evidence="1">
    <location>
        <begin position="318"/>
        <end position="364"/>
    </location>
</feature>
<gene>
    <name evidence="3" type="primary">TOGARAM1</name>
</gene>
<dbReference type="InterPro" id="IPR016024">
    <property type="entry name" value="ARM-type_fold"/>
</dbReference>
<dbReference type="Pfam" id="PF12348">
    <property type="entry name" value="CLASP_N"/>
    <property type="match status" value="1"/>
</dbReference>
<feature type="compositionally biased region" description="Polar residues" evidence="1">
    <location>
        <begin position="20"/>
        <end position="30"/>
    </location>
</feature>
<organism evidence="3 4">
    <name type="scientific">Anabas testudineus</name>
    <name type="common">Climbing perch</name>
    <name type="synonym">Anthias testudineus</name>
    <dbReference type="NCBI Taxonomy" id="64144"/>
    <lineage>
        <taxon>Eukaryota</taxon>
        <taxon>Metazoa</taxon>
        <taxon>Chordata</taxon>
        <taxon>Craniata</taxon>
        <taxon>Vertebrata</taxon>
        <taxon>Euteleostomi</taxon>
        <taxon>Actinopterygii</taxon>
        <taxon>Neopterygii</taxon>
        <taxon>Teleostei</taxon>
        <taxon>Neoteleostei</taxon>
        <taxon>Acanthomorphata</taxon>
        <taxon>Anabantaria</taxon>
        <taxon>Anabantiformes</taxon>
        <taxon>Anabantoidei</taxon>
        <taxon>Anabantidae</taxon>
        <taxon>Anabas</taxon>
    </lineage>
</organism>
<dbReference type="GO" id="GO:0000226">
    <property type="term" value="P:microtubule cytoskeleton organization"/>
    <property type="evidence" value="ECO:0007669"/>
    <property type="project" value="TreeGrafter"/>
</dbReference>
<dbReference type="PANTHER" id="PTHR21567">
    <property type="entry name" value="CLASP"/>
    <property type="match status" value="1"/>
</dbReference>
<name>A0AAQ6IVN9_ANATE</name>
<dbReference type="SMART" id="SM01349">
    <property type="entry name" value="TOG"/>
    <property type="match status" value="2"/>
</dbReference>
<reference evidence="3" key="2">
    <citation type="submission" date="2025-08" db="UniProtKB">
        <authorList>
            <consortium name="Ensembl"/>
        </authorList>
    </citation>
    <scope>IDENTIFICATION</scope>
</reference>
<keyword evidence="4" id="KW-1185">Reference proteome</keyword>
<dbReference type="InterPro" id="IPR024395">
    <property type="entry name" value="CLASP_N_dom"/>
</dbReference>
<dbReference type="GeneTree" id="ENSGT00940000167261"/>
<accession>A0AAQ6IVN9</accession>
<reference evidence="3 4" key="1">
    <citation type="submission" date="2021-04" db="EMBL/GenBank/DDBJ databases">
        <authorList>
            <consortium name="Wellcome Sanger Institute Data Sharing"/>
        </authorList>
    </citation>
    <scope>NUCLEOTIDE SEQUENCE [LARGE SCALE GENOMIC DNA]</scope>
</reference>
<feature type="compositionally biased region" description="Polar residues" evidence="1">
    <location>
        <begin position="336"/>
        <end position="352"/>
    </location>
</feature>
<feature type="domain" description="TOG" evidence="2">
    <location>
        <begin position="80"/>
        <end position="315"/>
    </location>
</feature>
<evidence type="ECO:0000256" key="1">
    <source>
        <dbReference type="SAM" id="MobiDB-lite"/>
    </source>
</evidence>
<protein>
    <recommendedName>
        <fullName evidence="2">TOG domain-containing protein</fullName>
    </recommendedName>
</protein>
<dbReference type="Proteomes" id="UP000265040">
    <property type="component" value="Chromosome 12"/>
</dbReference>
<sequence>MSLLSAPRVLSAHQEPKAPSSASHRPTSQAPPLCHPIPKICPGLEGLLASTEPDPRCPTAQMNCPLGTTGHKKNLSEPLELCPFSKPDLALMQSFNLLNSEDWEKKIEGLTYLRSLAHYHSDTLHGRLHEVCVCLTQEVKNLRSGVSRVAVCTLGDLYTHMQKAMDQELEGTAKALLQKAGESNAFIRQDVDAALNCMVQHCTPNRTINALLTGGLSHLNAVVRKCTAQHLANLVEKVGAARLLSGGKDVTDRILPAVTKLAQDSSQEARYFGRRMLLSLSSHPDFDKILEKYIPTKELPTVRDTVFTLKTKGLGEITQDAQSARGRRSVPGSGTVRASSLTREPLNQTNRDSNSHHSYRSQTQSIADKTEYIKQISGLLGSKDFRERIKGIDQLVDDCRHHPNMVMKSIFPVFDAFKARLQESNSKVNLYALESLQKIIQLLKDNLSQVVNILVPAIVDNHLNSKNNAIYSAAIGAINALILNLDNVLLLQPFCTKAQFLSGKAKVDLIEKVADLVTDLYPRKPQLVEQKVLPLLWHLLGTSTHSGTIHGRGGSVRGAIANLCHALYAQMGPSLSECAASQPANVHKSLNEVLRTFS</sequence>
<dbReference type="PANTHER" id="PTHR21567:SF87">
    <property type="entry name" value="CRESCERIN-LIKE PROTEIN CHE-12"/>
    <property type="match status" value="1"/>
</dbReference>
<dbReference type="GO" id="GO:0005881">
    <property type="term" value="C:cytoplasmic microtubule"/>
    <property type="evidence" value="ECO:0007669"/>
    <property type="project" value="TreeGrafter"/>
</dbReference>
<dbReference type="GO" id="GO:0005929">
    <property type="term" value="C:cilium"/>
    <property type="evidence" value="ECO:0007669"/>
    <property type="project" value="TreeGrafter"/>
</dbReference>
<feature type="region of interest" description="Disordered" evidence="1">
    <location>
        <begin position="1"/>
        <end position="31"/>
    </location>
</feature>